<dbReference type="AlphaFoldDB" id="A0A6I4VVF3"/>
<dbReference type="InterPro" id="IPR036465">
    <property type="entry name" value="vWFA_dom_sf"/>
</dbReference>
<feature type="chain" id="PRO_5039565469" evidence="2">
    <location>
        <begin position="20"/>
        <end position="497"/>
    </location>
</feature>
<dbReference type="PROSITE" id="PS50234">
    <property type="entry name" value="VWFA"/>
    <property type="match status" value="1"/>
</dbReference>
<protein>
    <submittedName>
        <fullName evidence="4">VWA domain-containing protein</fullName>
    </submittedName>
</protein>
<dbReference type="Proteomes" id="UP000430692">
    <property type="component" value="Unassembled WGS sequence"/>
</dbReference>
<dbReference type="EMBL" id="WUUL01000005">
    <property type="protein sequence ID" value="MXQ53830.1"/>
    <property type="molecule type" value="Genomic_DNA"/>
</dbReference>
<evidence type="ECO:0000259" key="3">
    <source>
        <dbReference type="PROSITE" id="PS50234"/>
    </source>
</evidence>
<dbReference type="SMART" id="SM00327">
    <property type="entry name" value="VWA"/>
    <property type="match status" value="1"/>
</dbReference>
<dbReference type="Pfam" id="PF13768">
    <property type="entry name" value="VWA_3"/>
    <property type="match status" value="1"/>
</dbReference>
<feature type="domain" description="VWFA" evidence="3">
    <location>
        <begin position="164"/>
        <end position="372"/>
    </location>
</feature>
<dbReference type="Gene3D" id="3.40.50.410">
    <property type="entry name" value="von Willebrand factor, type A domain"/>
    <property type="match status" value="1"/>
</dbReference>
<feature type="coiled-coil region" evidence="1">
    <location>
        <begin position="455"/>
        <end position="489"/>
    </location>
</feature>
<dbReference type="SUPFAM" id="SSF53300">
    <property type="entry name" value="vWA-like"/>
    <property type="match status" value="1"/>
</dbReference>
<dbReference type="InterPro" id="IPR002035">
    <property type="entry name" value="VWF_A"/>
</dbReference>
<keyword evidence="2" id="KW-0732">Signal</keyword>
<organism evidence="4 5">
    <name type="scientific">Shimazuella alba</name>
    <dbReference type="NCBI Taxonomy" id="2690964"/>
    <lineage>
        <taxon>Bacteria</taxon>
        <taxon>Bacillati</taxon>
        <taxon>Bacillota</taxon>
        <taxon>Bacilli</taxon>
        <taxon>Bacillales</taxon>
        <taxon>Thermoactinomycetaceae</taxon>
        <taxon>Shimazuella</taxon>
    </lineage>
</organism>
<evidence type="ECO:0000256" key="1">
    <source>
        <dbReference type="SAM" id="Coils"/>
    </source>
</evidence>
<proteinExistence type="predicted"/>
<gene>
    <name evidence="4" type="ORF">GSM42_08850</name>
</gene>
<keyword evidence="5" id="KW-1185">Reference proteome</keyword>
<name>A0A6I4VVF3_9BACL</name>
<sequence length="497" mass="55888">MRFVKILLFIFVLSLTAGCSLVIEQIQQVTGNQVKNVSEKKTDIRDNANEEKQLYEEGFTPPTPSPVLKNILEDKGKGRYATVPYEASSVNQALQVMPEGLAEDAVYAYLLGLVGQNYKNDLDSLSSMIGPNYQAKMRVMEHGEAATVRTGGSSATPKSPKPSNVVILVDASSTMAEDFKGKSRYEWAKQYTSSYIKLLPKDTFVSVRLFGHKGGPRKKDKQVSCTKTQPIYQAGPTLVSKLEENFAKEKAIGWSPLVEALHASMIDLAKRQKANNENIIYVLADSSDTCGADLEQQINAMRASKLGVMVNVVGIDVPTKDENELTHLAEATGGEYQPMDNLIDLQQIARVHANEVKQINEPWQLRTIQKMVKGYQVSNDRLDLKYQEIVTNLNQEHQRLSDANTLIKNQKKINALEYKKIKGWIDSRYEGVKGFTEQKWHAKEAELEQSFTNAIQDIDQKWKQSKENLKQYEKQKKGLLDQAKKVIENPPNNNSEE</sequence>
<evidence type="ECO:0000256" key="2">
    <source>
        <dbReference type="SAM" id="SignalP"/>
    </source>
</evidence>
<dbReference type="PROSITE" id="PS51257">
    <property type="entry name" value="PROKAR_LIPOPROTEIN"/>
    <property type="match status" value="1"/>
</dbReference>
<keyword evidence="1" id="KW-0175">Coiled coil</keyword>
<accession>A0A6I4VVF3</accession>
<dbReference type="RefSeq" id="WP_160801190.1">
    <property type="nucleotide sequence ID" value="NZ_WUUL01000005.1"/>
</dbReference>
<evidence type="ECO:0000313" key="4">
    <source>
        <dbReference type="EMBL" id="MXQ53830.1"/>
    </source>
</evidence>
<comment type="caution">
    <text evidence="4">The sequence shown here is derived from an EMBL/GenBank/DDBJ whole genome shotgun (WGS) entry which is preliminary data.</text>
</comment>
<feature type="signal peptide" evidence="2">
    <location>
        <begin position="1"/>
        <end position="19"/>
    </location>
</feature>
<evidence type="ECO:0000313" key="5">
    <source>
        <dbReference type="Proteomes" id="UP000430692"/>
    </source>
</evidence>
<reference evidence="4 5" key="1">
    <citation type="submission" date="2019-12" db="EMBL/GenBank/DDBJ databases">
        <title>Whole-genome analyses of novel actinobacteria.</title>
        <authorList>
            <person name="Sahin N."/>
            <person name="Saygin H."/>
        </authorList>
    </citation>
    <scope>NUCLEOTIDE SEQUENCE [LARGE SCALE GENOMIC DNA]</scope>
    <source>
        <strain evidence="4 5">KC615</strain>
    </source>
</reference>